<dbReference type="InterPro" id="IPR040256">
    <property type="entry name" value="At4g02000-like"/>
</dbReference>
<dbReference type="EMBL" id="SDAM02000162">
    <property type="protein sequence ID" value="KAH6826711.1"/>
    <property type="molecule type" value="Genomic_DNA"/>
</dbReference>
<keyword evidence="3" id="KW-1185">Reference proteome</keyword>
<accession>A0AAD4J3X0</accession>
<name>A0AAD4J3X0_PERFH</name>
<organism evidence="2 3">
    <name type="scientific">Perilla frutescens var. hirtella</name>
    <name type="common">Perilla citriodora</name>
    <name type="synonym">Perilla setoyensis</name>
    <dbReference type="NCBI Taxonomy" id="608512"/>
    <lineage>
        <taxon>Eukaryota</taxon>
        <taxon>Viridiplantae</taxon>
        <taxon>Streptophyta</taxon>
        <taxon>Embryophyta</taxon>
        <taxon>Tracheophyta</taxon>
        <taxon>Spermatophyta</taxon>
        <taxon>Magnoliopsida</taxon>
        <taxon>eudicotyledons</taxon>
        <taxon>Gunneridae</taxon>
        <taxon>Pentapetalae</taxon>
        <taxon>asterids</taxon>
        <taxon>lamiids</taxon>
        <taxon>Lamiales</taxon>
        <taxon>Lamiaceae</taxon>
        <taxon>Nepetoideae</taxon>
        <taxon>Elsholtzieae</taxon>
        <taxon>Perilla</taxon>
    </lineage>
</organism>
<feature type="compositionally biased region" description="Basic and acidic residues" evidence="1">
    <location>
        <begin position="397"/>
        <end position="410"/>
    </location>
</feature>
<gene>
    <name evidence="2" type="ORF">C2S53_016916</name>
</gene>
<dbReference type="Proteomes" id="UP001190926">
    <property type="component" value="Unassembled WGS sequence"/>
</dbReference>
<proteinExistence type="predicted"/>
<evidence type="ECO:0000256" key="1">
    <source>
        <dbReference type="SAM" id="MobiDB-lite"/>
    </source>
</evidence>
<dbReference type="AlphaFoldDB" id="A0AAD4J3X0"/>
<feature type="region of interest" description="Disordered" evidence="1">
    <location>
        <begin position="387"/>
        <end position="410"/>
    </location>
</feature>
<comment type="caution">
    <text evidence="2">The sequence shown here is derived from an EMBL/GenBank/DDBJ whole genome shotgun (WGS) entry which is preliminary data.</text>
</comment>
<evidence type="ECO:0000313" key="2">
    <source>
        <dbReference type="EMBL" id="KAH6826711.1"/>
    </source>
</evidence>
<reference evidence="2 3" key="1">
    <citation type="journal article" date="2021" name="Nat. Commun.">
        <title>Incipient diploidization of the medicinal plant Perilla within 10,000 years.</title>
        <authorList>
            <person name="Zhang Y."/>
            <person name="Shen Q."/>
            <person name="Leng L."/>
            <person name="Zhang D."/>
            <person name="Chen S."/>
            <person name="Shi Y."/>
            <person name="Ning Z."/>
            <person name="Chen S."/>
        </authorList>
    </citation>
    <scope>NUCLEOTIDE SEQUENCE [LARGE SCALE GENOMIC DNA]</scope>
    <source>
        <strain evidence="3">cv. PC099</strain>
    </source>
</reference>
<sequence>MTVDVLSSFFVGSDFSPLAADCSKVPPVSMSLSSCAAFILPSSLDGALLIKSPDVPTSSYAKVTVSGLKPVDVFICLRNSIELIRKGDFFSVSIPDELYASQLLKFQFSLIGHLLLSKGDSPWQVKDLQRELSQILVLLAPWRLVSIGKCFFTLQFTSEVDQLKVWVRFFNLPYEYWHHHVITGIAKAVGLPLKIDSSTGKTSFFVDISYENLHQLCVACRQIGYVASNCRVTKSAMPKNDMPGATASSKKAVENLISVVTMYAPSMPAKIHSLPEENAVISKVATIDSDVGLYDKEVVVVGGVQLSTQSATLQAAHDVSLSTSNQFLALQGLTEVENEMVASAPNGGVQSKAVVQIMVDKGSVENATMAYDDEKVLQQERIAEGQLQSEGSIESVVSDHDGGAAHEDDL</sequence>
<protein>
    <recommendedName>
        <fullName evidence="4">DUF4283 domain-containing protein</fullName>
    </recommendedName>
</protein>
<dbReference type="PANTHER" id="PTHR31286">
    <property type="entry name" value="GLYCINE-RICH CELL WALL STRUCTURAL PROTEIN 1.8-LIKE"/>
    <property type="match status" value="1"/>
</dbReference>
<evidence type="ECO:0008006" key="4">
    <source>
        <dbReference type="Google" id="ProtNLM"/>
    </source>
</evidence>
<evidence type="ECO:0000313" key="3">
    <source>
        <dbReference type="Proteomes" id="UP001190926"/>
    </source>
</evidence>
<dbReference type="PANTHER" id="PTHR31286:SF60">
    <property type="entry name" value="PROTEIN, PUTATIVE-RELATED"/>
    <property type="match status" value="1"/>
</dbReference>